<dbReference type="OrthoDB" id="2142683at2759"/>
<dbReference type="InterPro" id="IPR016186">
    <property type="entry name" value="C-type_lectin-like/link_sf"/>
</dbReference>
<feature type="transmembrane region" description="Helical" evidence="3">
    <location>
        <begin position="41"/>
        <end position="62"/>
    </location>
</feature>
<sequence>MRDTSTHDEVQDDFHTRDTTTFWRKEGSFSVIAASPGRSRWCVCVFTFLAVVLLAIIISISLTKAQVDRRFAAVESDMKNLNQSFVSLINKIQQLENHGTEVVRSVNGLRLSLNSLQTQAEDFFTQVDNIQEAVTHLKCRFNTLQNNTQHQCCPSDWQLFFSHCYYFSDYGKSWNEARDTCVNMKAELLILKNKEEKEFVIKNTRPFYYWLGLSDERTGVWEWLDGTLYEMNKSEWMPGQPDNWQLHGLGGGEDCAHFHRDGRYNDDHCSRKYRFVCKSHAYTM</sequence>
<evidence type="ECO:0000256" key="2">
    <source>
        <dbReference type="SAM" id="Coils"/>
    </source>
</evidence>
<accession>A0A5N5J7N6</accession>
<keyword evidence="3" id="KW-1133">Transmembrane helix</keyword>
<keyword evidence="1" id="KW-0430">Lectin</keyword>
<dbReference type="EMBL" id="VFJC01000038">
    <property type="protein sequence ID" value="KAB5515161.1"/>
    <property type="molecule type" value="Genomic_DNA"/>
</dbReference>
<dbReference type="CDD" id="cd03590">
    <property type="entry name" value="CLECT_DC-SIGN_like"/>
    <property type="match status" value="1"/>
</dbReference>
<evidence type="ECO:0000313" key="5">
    <source>
        <dbReference type="EMBL" id="KAB5515161.1"/>
    </source>
</evidence>
<dbReference type="SUPFAM" id="SSF56436">
    <property type="entry name" value="C-type lectin-like"/>
    <property type="match status" value="1"/>
</dbReference>
<gene>
    <name evidence="5" type="ORF">PHYPO_G00250590</name>
</gene>
<comment type="caution">
    <text evidence="5">The sequence shown here is derived from an EMBL/GenBank/DDBJ whole genome shotgun (WGS) entry which is preliminary data.</text>
</comment>
<keyword evidence="2" id="KW-0175">Coiled coil</keyword>
<keyword evidence="6" id="KW-1185">Reference proteome</keyword>
<evidence type="ECO:0000256" key="3">
    <source>
        <dbReference type="SAM" id="Phobius"/>
    </source>
</evidence>
<dbReference type="PROSITE" id="PS50041">
    <property type="entry name" value="C_TYPE_LECTIN_2"/>
    <property type="match status" value="1"/>
</dbReference>
<dbReference type="GO" id="GO:0030246">
    <property type="term" value="F:carbohydrate binding"/>
    <property type="evidence" value="ECO:0007669"/>
    <property type="project" value="UniProtKB-KW"/>
</dbReference>
<organism evidence="5 6">
    <name type="scientific">Pangasianodon hypophthalmus</name>
    <name type="common">Striped catfish</name>
    <name type="synonym">Helicophagus hypophthalmus</name>
    <dbReference type="NCBI Taxonomy" id="310915"/>
    <lineage>
        <taxon>Eukaryota</taxon>
        <taxon>Metazoa</taxon>
        <taxon>Chordata</taxon>
        <taxon>Craniata</taxon>
        <taxon>Vertebrata</taxon>
        <taxon>Euteleostomi</taxon>
        <taxon>Actinopterygii</taxon>
        <taxon>Neopterygii</taxon>
        <taxon>Teleostei</taxon>
        <taxon>Ostariophysi</taxon>
        <taxon>Siluriformes</taxon>
        <taxon>Pangasiidae</taxon>
        <taxon>Pangasianodon</taxon>
    </lineage>
</organism>
<feature type="coiled-coil region" evidence="2">
    <location>
        <begin position="78"/>
        <end position="147"/>
    </location>
</feature>
<dbReference type="SMART" id="SM00034">
    <property type="entry name" value="CLECT"/>
    <property type="match status" value="1"/>
</dbReference>
<dbReference type="InterPro" id="IPR050111">
    <property type="entry name" value="C-type_lectin/snaclec_domain"/>
</dbReference>
<feature type="domain" description="C-type lectin" evidence="4">
    <location>
        <begin position="160"/>
        <end position="278"/>
    </location>
</feature>
<evidence type="ECO:0000313" key="6">
    <source>
        <dbReference type="Proteomes" id="UP000327468"/>
    </source>
</evidence>
<dbReference type="Pfam" id="PF00059">
    <property type="entry name" value="Lectin_C"/>
    <property type="match status" value="1"/>
</dbReference>
<name>A0A5N5J7N6_PANHP</name>
<reference evidence="5 6" key="1">
    <citation type="submission" date="2019-06" db="EMBL/GenBank/DDBJ databases">
        <title>A chromosome-scale genome assembly of the striped catfish, Pangasianodon hypophthalmus.</title>
        <authorList>
            <person name="Wen M."/>
            <person name="Zahm M."/>
            <person name="Roques C."/>
            <person name="Cabau C."/>
            <person name="Klopp C."/>
            <person name="Donnadieu C."/>
            <person name="Jouanno E."/>
            <person name="Avarre J.-C."/>
            <person name="Campet M."/>
            <person name="Ha T.T.T."/>
            <person name="Dugue R."/>
            <person name="Lampietro C."/>
            <person name="Louis A."/>
            <person name="Herpin A."/>
            <person name="Echchiki A."/>
            <person name="Berthelot C."/>
            <person name="Parey E."/>
            <person name="Roest-Crollius H."/>
            <person name="Braasch I."/>
            <person name="Postlethwait J."/>
            <person name="Bobe J."/>
            <person name="Montfort J."/>
            <person name="Bouchez O."/>
            <person name="Begum T."/>
            <person name="Schartl M."/>
            <person name="Guiguen Y."/>
        </authorList>
    </citation>
    <scope>NUCLEOTIDE SEQUENCE [LARGE SCALE GENOMIC DNA]</scope>
    <source>
        <strain evidence="5 6">Indonesia</strain>
        <tissue evidence="5">Blood</tissue>
    </source>
</reference>
<proteinExistence type="predicted"/>
<dbReference type="PANTHER" id="PTHR22803">
    <property type="entry name" value="MANNOSE, PHOSPHOLIPASE, LECTIN RECEPTOR RELATED"/>
    <property type="match status" value="1"/>
</dbReference>
<dbReference type="InterPro" id="IPR016187">
    <property type="entry name" value="CTDL_fold"/>
</dbReference>
<dbReference type="InterPro" id="IPR001304">
    <property type="entry name" value="C-type_lectin-like"/>
</dbReference>
<keyword evidence="3" id="KW-0472">Membrane</keyword>
<protein>
    <recommendedName>
        <fullName evidence="4">C-type lectin domain-containing protein</fullName>
    </recommendedName>
</protein>
<dbReference type="Gene3D" id="3.10.100.10">
    <property type="entry name" value="Mannose-Binding Protein A, subunit A"/>
    <property type="match status" value="1"/>
</dbReference>
<dbReference type="AlphaFoldDB" id="A0A5N5J7N6"/>
<evidence type="ECO:0000259" key="4">
    <source>
        <dbReference type="PROSITE" id="PS50041"/>
    </source>
</evidence>
<dbReference type="InterPro" id="IPR033989">
    <property type="entry name" value="CD209-like_CTLD"/>
</dbReference>
<keyword evidence="3" id="KW-0812">Transmembrane</keyword>
<dbReference type="Gene3D" id="1.20.5.340">
    <property type="match status" value="1"/>
</dbReference>
<dbReference type="Proteomes" id="UP000327468">
    <property type="component" value="Unassembled WGS sequence"/>
</dbReference>
<evidence type="ECO:0000256" key="1">
    <source>
        <dbReference type="ARBA" id="ARBA00022734"/>
    </source>
</evidence>